<dbReference type="InterPro" id="IPR003431">
    <property type="entry name" value="B-propeller_Phytase"/>
</dbReference>
<dbReference type="SUPFAM" id="SSF50956">
    <property type="entry name" value="Thermostable phytase (3-phytase)"/>
    <property type="match status" value="2"/>
</dbReference>
<sequence>MLNLRPLFIITIIFFQSCKQAVQHSKNALRPKTITEQIPHDTDDPAIWINEDNPEESLIIGTDKNEDGGLYVYDLNGKIIKSKTVKGLKRPNNVDIEEFEMGEEEFSIAVTTERLTNKIRIFRVPEMTPIDNGGIPVFEGEEFRAPMGVGLYKDADDQVFAFVGRKSGPADGYIWQYKLEGDAQGNITGKKVREFGKYSGKNEIEAIVVDDELGYVYYSDEGIGVRKYYADVDRGNEELALFANQNFTEDHEGLSIYQTDLGTGYIIVSDQQANKFHLFSREGSNSDPHDHQLVKVVELMTNESDGSEVTNASLGTLFPKGLFVAMSDDKTFHFYSWEDIAGENLLIAPDGLPQHTMNAIHPKYITENVVFDTDDPAIWIDKKDPSNSFIIGTDKEDGGGLYAFDLQGKIIKEKCVLDLQRPNNVDIAYDFKLNGKLVDIAVTTERSNNQLRIFSLPDMKPIDGGGLPVFTDREISDPMGIALYTDQKTKEIYAIVGPKIGPATGYLSQYKIHSSPKGTAMITKVRDFGNYSGVKEIEAIAVDNELGYIYYSDEVYGVRKYYADPKKGNEELALFGTKDFGRDIEGISIYKNDDGTGYILISDQQQNTFNIYPREGAKNAPNNHVLLKSVELLTLESDGSDVTSVAINEEFPKGMFVGMSTDKTFHIYDWRDIMSE</sequence>
<dbReference type="Proteomes" id="UP001168579">
    <property type="component" value="Unassembled WGS sequence"/>
</dbReference>
<name>A0ABT8RLI9_9FLAO</name>
<protein>
    <submittedName>
        <fullName evidence="2">Phytase</fullName>
    </submittedName>
</protein>
<evidence type="ECO:0000313" key="2">
    <source>
        <dbReference type="EMBL" id="MDO1511635.1"/>
    </source>
</evidence>
<dbReference type="Pfam" id="PF02333">
    <property type="entry name" value="Phytase"/>
    <property type="match status" value="2"/>
</dbReference>
<reference evidence="2" key="2">
    <citation type="submission" date="2023-06" db="EMBL/GenBank/DDBJ databases">
        <authorList>
            <person name="Lucena T."/>
            <person name="Sun Q."/>
        </authorList>
    </citation>
    <scope>NUCLEOTIDE SEQUENCE</scope>
    <source>
        <strain evidence="2">CECT 8869</strain>
    </source>
</reference>
<reference evidence="2" key="1">
    <citation type="journal article" date="2014" name="Int. J. Syst. Evol. Microbiol.">
        <title>Complete genome of a new Firmicutes species belonging to the dominant human colonic microbiota ('Ruminococcus bicirculans') reveals two chromosomes and a selective capacity to utilize plant glucans.</title>
        <authorList>
            <consortium name="NISC Comparative Sequencing Program"/>
            <person name="Wegmann U."/>
            <person name="Louis P."/>
            <person name="Goesmann A."/>
            <person name="Henrissat B."/>
            <person name="Duncan S.H."/>
            <person name="Flint H.J."/>
        </authorList>
    </citation>
    <scope>NUCLEOTIDE SEQUENCE</scope>
    <source>
        <strain evidence="2">CECT 8869</strain>
    </source>
</reference>
<organism evidence="2 3">
    <name type="scientific">Maribacter confluentis</name>
    <dbReference type="NCBI Taxonomy" id="1656093"/>
    <lineage>
        <taxon>Bacteria</taxon>
        <taxon>Pseudomonadati</taxon>
        <taxon>Bacteroidota</taxon>
        <taxon>Flavobacteriia</taxon>
        <taxon>Flavobacteriales</taxon>
        <taxon>Flavobacteriaceae</taxon>
        <taxon>Maribacter</taxon>
    </lineage>
</organism>
<evidence type="ECO:0000313" key="3">
    <source>
        <dbReference type="Proteomes" id="UP001168579"/>
    </source>
</evidence>
<gene>
    <name evidence="2" type="ORF">Q2T41_03010</name>
</gene>
<feature type="domain" description="BPP" evidence="1">
    <location>
        <begin position="350"/>
        <end position="676"/>
    </location>
</feature>
<dbReference type="PROSITE" id="PS51257">
    <property type="entry name" value="PROKAR_LIPOPROTEIN"/>
    <property type="match status" value="1"/>
</dbReference>
<evidence type="ECO:0000259" key="1">
    <source>
        <dbReference type="PROSITE" id="PS51662"/>
    </source>
</evidence>
<dbReference type="InterPro" id="IPR011042">
    <property type="entry name" value="6-blade_b-propeller_TolB-like"/>
</dbReference>
<feature type="domain" description="BPP" evidence="1">
    <location>
        <begin position="19"/>
        <end position="345"/>
    </location>
</feature>
<dbReference type="RefSeq" id="WP_304434888.1">
    <property type="nucleotide sequence ID" value="NZ_JAUKUC010000001.1"/>
</dbReference>
<dbReference type="Gene3D" id="2.120.10.30">
    <property type="entry name" value="TolB, C-terminal domain"/>
    <property type="match status" value="2"/>
</dbReference>
<dbReference type="EMBL" id="JAUKUC010000001">
    <property type="protein sequence ID" value="MDO1511635.1"/>
    <property type="molecule type" value="Genomic_DNA"/>
</dbReference>
<keyword evidence="3" id="KW-1185">Reference proteome</keyword>
<accession>A0ABT8RLI9</accession>
<dbReference type="PROSITE" id="PS51662">
    <property type="entry name" value="BP_PHYTASE"/>
    <property type="match status" value="2"/>
</dbReference>
<proteinExistence type="predicted"/>
<comment type="caution">
    <text evidence="2">The sequence shown here is derived from an EMBL/GenBank/DDBJ whole genome shotgun (WGS) entry which is preliminary data.</text>
</comment>